<protein>
    <submittedName>
        <fullName evidence="2">Uncharacterized protein</fullName>
    </submittedName>
</protein>
<evidence type="ECO:0000313" key="3">
    <source>
        <dbReference type="Proteomes" id="UP000199203"/>
    </source>
</evidence>
<dbReference type="RefSeq" id="WP_034672007.1">
    <property type="nucleotide sequence ID" value="NZ_FNBH01000001.1"/>
</dbReference>
<dbReference type="STRING" id="454006.SAMN05421825_0805"/>
<evidence type="ECO:0000256" key="1">
    <source>
        <dbReference type="SAM" id="MobiDB-lite"/>
    </source>
</evidence>
<sequence length="59" mass="6607">MNPDKKTENSNSSENKKQTEDFKNIPAASDKKNPPDIDKQDIDKGSKVNKDGKTDNTEK</sequence>
<name>A0A1G7HHP7_9FLAO</name>
<gene>
    <name evidence="2" type="ORF">SAMN05421825_0805</name>
</gene>
<accession>A0A1G7HHP7</accession>
<dbReference type="EMBL" id="FNBH01000001">
    <property type="protein sequence ID" value="SDE99918.1"/>
    <property type="molecule type" value="Genomic_DNA"/>
</dbReference>
<feature type="region of interest" description="Disordered" evidence="1">
    <location>
        <begin position="1"/>
        <end position="59"/>
    </location>
</feature>
<reference evidence="3" key="1">
    <citation type="submission" date="2016-10" db="EMBL/GenBank/DDBJ databases">
        <authorList>
            <person name="Varghese N."/>
            <person name="Submissions S."/>
        </authorList>
    </citation>
    <scope>NUCLEOTIDE SEQUENCE [LARGE SCALE GENOMIC DNA]</scope>
    <source>
        <strain evidence="3">DSM 19684</strain>
    </source>
</reference>
<dbReference type="OrthoDB" id="1273615at2"/>
<evidence type="ECO:0000313" key="2">
    <source>
        <dbReference type="EMBL" id="SDE99918.1"/>
    </source>
</evidence>
<proteinExistence type="predicted"/>
<keyword evidence="3" id="KW-1185">Reference proteome</keyword>
<dbReference type="Proteomes" id="UP000199203">
    <property type="component" value="Unassembled WGS sequence"/>
</dbReference>
<dbReference type="AlphaFoldDB" id="A0A1G7HHP7"/>
<organism evidence="2 3">
    <name type="scientific">Epilithonimonas hungarica</name>
    <dbReference type="NCBI Taxonomy" id="454006"/>
    <lineage>
        <taxon>Bacteria</taxon>
        <taxon>Pseudomonadati</taxon>
        <taxon>Bacteroidota</taxon>
        <taxon>Flavobacteriia</taxon>
        <taxon>Flavobacteriales</taxon>
        <taxon>Weeksellaceae</taxon>
        <taxon>Chryseobacterium group</taxon>
        <taxon>Epilithonimonas</taxon>
    </lineage>
</organism>